<organism evidence="4 5">
    <name type="scientific">Rodentibacter haemolyticus</name>
    <dbReference type="NCBI Taxonomy" id="2778911"/>
    <lineage>
        <taxon>Bacteria</taxon>
        <taxon>Pseudomonadati</taxon>
        <taxon>Pseudomonadota</taxon>
        <taxon>Gammaproteobacteria</taxon>
        <taxon>Pasteurellales</taxon>
        <taxon>Pasteurellaceae</taxon>
        <taxon>Rodentibacter</taxon>
    </lineage>
</organism>
<comment type="cofactor">
    <cofactor evidence="1">
        <name>Mg(2+)</name>
        <dbReference type="ChEBI" id="CHEBI:18420"/>
    </cofactor>
</comment>
<dbReference type="PANTHER" id="PTHR46470">
    <property type="entry name" value="N-ACYLNEURAMINATE-9-PHOSPHATASE"/>
    <property type="match status" value="1"/>
</dbReference>
<sequence>MKFYRNLQPFKVISFDLDDTLYDNREVITTAVTRFIQYVQNLTQCPSFKEEWVGLKDQIARQNPRLSEDVTEWRKETLRQFLRQKGKNAEEIDRTLTLAMNEFLHWRHRIIVPEKTVSVLNSLKTGYKLSVITNGNVDPSRIGLTQFDLILRGGEHGRAKPHEDLFRQSARYFNIAPQEILHIGDNLITDVQGAIQAGCQAVWINLSGNTLSDFSETTLLPTLEINQLTELLKL</sequence>
<dbReference type="PANTHER" id="PTHR46470:SF4">
    <property type="entry name" value="5-AMINO-6-(5-PHOSPHO-D-RIBITYLAMINO)URACIL PHOSPHATASE YIGB"/>
    <property type="match status" value="1"/>
</dbReference>
<keyword evidence="3" id="KW-0460">Magnesium</keyword>
<dbReference type="Proteomes" id="UP000663069">
    <property type="component" value="Chromosome"/>
</dbReference>
<evidence type="ECO:0000256" key="2">
    <source>
        <dbReference type="ARBA" id="ARBA00022801"/>
    </source>
</evidence>
<proteinExistence type="predicted"/>
<dbReference type="GO" id="GO:0016787">
    <property type="term" value="F:hydrolase activity"/>
    <property type="evidence" value="ECO:0007669"/>
    <property type="project" value="UniProtKB-KW"/>
</dbReference>
<reference evidence="4 5" key="1">
    <citation type="submission" date="2020-10" db="EMBL/GenBank/DDBJ databases">
        <title>Genome Sequencing of Rodentibacter spp. strain DSM111151.</title>
        <authorList>
            <person name="Benga L."/>
            <person name="Lautwein T."/>
        </authorList>
    </citation>
    <scope>NUCLEOTIDE SEQUENCE [LARGE SCALE GENOMIC DNA]</scope>
    <source>
        <strain evidence="4 5">DSM 111151</strain>
    </source>
</reference>
<keyword evidence="5" id="KW-1185">Reference proteome</keyword>
<keyword evidence="2 4" id="KW-0378">Hydrolase</keyword>
<dbReference type="EMBL" id="CP063056">
    <property type="protein sequence ID" value="QPB41965.1"/>
    <property type="molecule type" value="Genomic_DNA"/>
</dbReference>
<evidence type="ECO:0000256" key="3">
    <source>
        <dbReference type="ARBA" id="ARBA00022842"/>
    </source>
</evidence>
<dbReference type="InterPro" id="IPR006439">
    <property type="entry name" value="HAD-SF_hydro_IA"/>
</dbReference>
<dbReference type="InterPro" id="IPR036412">
    <property type="entry name" value="HAD-like_sf"/>
</dbReference>
<protein>
    <submittedName>
        <fullName evidence="4">HAD-IA family hydrolase</fullName>
    </submittedName>
</protein>
<name>A0ABX6UV96_9PAST</name>
<dbReference type="NCBIfam" id="TIGR01549">
    <property type="entry name" value="HAD-SF-IA-v1"/>
    <property type="match status" value="1"/>
</dbReference>
<dbReference type="RefSeq" id="WP_194811548.1">
    <property type="nucleotide sequence ID" value="NZ_CP063056.1"/>
</dbReference>
<dbReference type="SFLD" id="SFLDG01129">
    <property type="entry name" value="C1.5:_HAD__Beta-PGM__Phosphata"/>
    <property type="match status" value="1"/>
</dbReference>
<evidence type="ECO:0000256" key="1">
    <source>
        <dbReference type="ARBA" id="ARBA00001946"/>
    </source>
</evidence>
<evidence type="ECO:0000313" key="4">
    <source>
        <dbReference type="EMBL" id="QPB41965.1"/>
    </source>
</evidence>
<dbReference type="Pfam" id="PF00702">
    <property type="entry name" value="Hydrolase"/>
    <property type="match status" value="1"/>
</dbReference>
<dbReference type="InterPro" id="IPR051400">
    <property type="entry name" value="HAD-like_hydrolase"/>
</dbReference>
<evidence type="ECO:0000313" key="5">
    <source>
        <dbReference type="Proteomes" id="UP000663069"/>
    </source>
</evidence>
<dbReference type="Gene3D" id="3.40.50.1000">
    <property type="entry name" value="HAD superfamily/HAD-like"/>
    <property type="match status" value="1"/>
</dbReference>
<dbReference type="Gene3D" id="1.20.120.1600">
    <property type="match status" value="1"/>
</dbReference>
<dbReference type="InterPro" id="IPR023214">
    <property type="entry name" value="HAD_sf"/>
</dbReference>
<accession>A0ABX6UV96</accession>
<dbReference type="NCBIfam" id="TIGR01509">
    <property type="entry name" value="HAD-SF-IA-v3"/>
    <property type="match status" value="1"/>
</dbReference>
<gene>
    <name evidence="4" type="ORF">IHV77_08545</name>
</gene>
<dbReference type="SUPFAM" id="SSF56784">
    <property type="entry name" value="HAD-like"/>
    <property type="match status" value="1"/>
</dbReference>
<dbReference type="SFLD" id="SFLDS00003">
    <property type="entry name" value="Haloacid_Dehalogenase"/>
    <property type="match status" value="1"/>
</dbReference>